<reference evidence="2 3" key="1">
    <citation type="submission" date="2019-08" db="EMBL/GenBank/DDBJ databases">
        <authorList>
            <person name="Peeters C."/>
        </authorList>
    </citation>
    <scope>NUCLEOTIDE SEQUENCE [LARGE SCALE GENOMIC DNA]</scope>
    <source>
        <strain evidence="2 3">LMG 31108</strain>
    </source>
</reference>
<protein>
    <submittedName>
        <fullName evidence="2">EscI/YscI/HrpB family type III secretion system inner rod protein</fullName>
    </submittedName>
</protein>
<dbReference type="InterPro" id="IPR012670">
    <property type="entry name" value="T3SS_YscI/HrpB"/>
</dbReference>
<dbReference type="Pfam" id="PF17001">
    <property type="entry name" value="T3SS_basalb_I"/>
    <property type="match status" value="1"/>
</dbReference>
<dbReference type="EMBL" id="CABPSB010000023">
    <property type="protein sequence ID" value="VVE48407.1"/>
    <property type="molecule type" value="Genomic_DNA"/>
</dbReference>
<keyword evidence="3" id="KW-1185">Reference proteome</keyword>
<dbReference type="AlphaFoldDB" id="A0A5E4YIP4"/>
<gene>
    <name evidence="2" type="ORF">PAN31108_04547</name>
</gene>
<dbReference type="OrthoDB" id="8945187at2"/>
<accession>A0A5E4YIP4</accession>
<feature type="region of interest" description="Disordered" evidence="1">
    <location>
        <begin position="1"/>
        <end position="25"/>
    </location>
</feature>
<evidence type="ECO:0000313" key="3">
    <source>
        <dbReference type="Proteomes" id="UP000406256"/>
    </source>
</evidence>
<organism evidence="2 3">
    <name type="scientific">Pandoraea anhela</name>
    <dbReference type="NCBI Taxonomy" id="2508295"/>
    <lineage>
        <taxon>Bacteria</taxon>
        <taxon>Pseudomonadati</taxon>
        <taxon>Pseudomonadota</taxon>
        <taxon>Betaproteobacteria</taxon>
        <taxon>Burkholderiales</taxon>
        <taxon>Burkholderiaceae</taxon>
        <taxon>Pandoraea</taxon>
    </lineage>
</organism>
<sequence>MTTAFVPSLASPSSVRSPTATAETSAKVASTASSALGGTDIDAARFEQALANAPSLPEHQLLSAAGKLAGNTEHLAQRVALDERTLDDPTQMLAAQREISERVLALEIVAKVAGATTQGVNKLVHMQ</sequence>
<proteinExistence type="predicted"/>
<dbReference type="RefSeq" id="WP_150671029.1">
    <property type="nucleotide sequence ID" value="NZ_CABPSB010000023.1"/>
</dbReference>
<evidence type="ECO:0000256" key="1">
    <source>
        <dbReference type="SAM" id="MobiDB-lite"/>
    </source>
</evidence>
<dbReference type="NCBIfam" id="TIGR02497">
    <property type="entry name" value="yscI_hrpB_dom"/>
    <property type="match status" value="1"/>
</dbReference>
<dbReference type="Proteomes" id="UP000406256">
    <property type="component" value="Unassembled WGS sequence"/>
</dbReference>
<feature type="compositionally biased region" description="Polar residues" evidence="1">
    <location>
        <begin position="1"/>
        <end position="18"/>
    </location>
</feature>
<dbReference type="GO" id="GO:0030254">
    <property type="term" value="P:protein secretion by the type III secretion system"/>
    <property type="evidence" value="ECO:0007669"/>
    <property type="project" value="InterPro"/>
</dbReference>
<name>A0A5E4YIP4_9BURK</name>
<evidence type="ECO:0000313" key="2">
    <source>
        <dbReference type="EMBL" id="VVE48407.1"/>
    </source>
</evidence>